<name>A0A922A963_CARIL</name>
<evidence type="ECO:0000313" key="4">
    <source>
        <dbReference type="Proteomes" id="UP000811246"/>
    </source>
</evidence>
<dbReference type="InterPro" id="IPR035897">
    <property type="entry name" value="Toll_tir_struct_dom_sf"/>
</dbReference>
<dbReference type="SUPFAM" id="SSF52200">
    <property type="entry name" value="Toll/Interleukin receptor TIR domain"/>
    <property type="match status" value="1"/>
</dbReference>
<gene>
    <name evidence="3" type="ORF">I3842_16G108900</name>
</gene>
<dbReference type="InterPro" id="IPR000157">
    <property type="entry name" value="TIR_dom"/>
</dbReference>
<comment type="caution">
    <text evidence="3">The sequence shown here is derived from an EMBL/GenBank/DDBJ whole genome shotgun (WGS) entry which is preliminary data.</text>
</comment>
<organism evidence="3 4">
    <name type="scientific">Carya illinoinensis</name>
    <name type="common">Pecan</name>
    <dbReference type="NCBI Taxonomy" id="32201"/>
    <lineage>
        <taxon>Eukaryota</taxon>
        <taxon>Viridiplantae</taxon>
        <taxon>Streptophyta</taxon>
        <taxon>Embryophyta</taxon>
        <taxon>Tracheophyta</taxon>
        <taxon>Spermatophyta</taxon>
        <taxon>Magnoliopsida</taxon>
        <taxon>eudicotyledons</taxon>
        <taxon>Gunneridae</taxon>
        <taxon>Pentapetalae</taxon>
        <taxon>rosids</taxon>
        <taxon>fabids</taxon>
        <taxon>Fagales</taxon>
        <taxon>Juglandaceae</taxon>
        <taxon>Carya</taxon>
    </lineage>
</organism>
<feature type="domain" description="TIR" evidence="2">
    <location>
        <begin position="18"/>
        <end position="163"/>
    </location>
</feature>
<dbReference type="FunFam" id="3.40.50.10140:FF:000007">
    <property type="entry name" value="Disease resistance protein (TIR-NBS-LRR class)"/>
    <property type="match status" value="1"/>
</dbReference>
<sequence>MAVQGASSSSLSSFIHRCKYDVFLSFRGEDTRKKFTAHLYAALVHQGINTYIDDDKLQRGEEISQALSEAIESSRISVVVLSENYASSRWCLEELAMIIDCRKTKQQTVLPVFYDIDPTEVRHQSKSFGEAWAKLKDKIKDETKVQRWKSALTEVAELAGFTLGDRYFASTHSYAFIKKH</sequence>
<dbReference type="GO" id="GO:0007165">
    <property type="term" value="P:signal transduction"/>
    <property type="evidence" value="ECO:0007669"/>
    <property type="project" value="InterPro"/>
</dbReference>
<keyword evidence="1" id="KW-0520">NAD</keyword>
<dbReference type="PANTHER" id="PTHR32009:SF146">
    <property type="entry name" value="TIR DOMAIN-CONTAINING PROTEIN"/>
    <property type="match status" value="1"/>
</dbReference>
<evidence type="ECO:0000313" key="3">
    <source>
        <dbReference type="EMBL" id="KAG6673380.1"/>
    </source>
</evidence>
<dbReference type="Pfam" id="PF01582">
    <property type="entry name" value="TIR"/>
    <property type="match status" value="1"/>
</dbReference>
<evidence type="ECO:0000259" key="2">
    <source>
        <dbReference type="PROSITE" id="PS50104"/>
    </source>
</evidence>
<dbReference type="PANTHER" id="PTHR32009">
    <property type="entry name" value="TMV RESISTANCE PROTEIN N-LIKE"/>
    <property type="match status" value="1"/>
</dbReference>
<evidence type="ECO:0000256" key="1">
    <source>
        <dbReference type="ARBA" id="ARBA00023027"/>
    </source>
</evidence>
<dbReference type="EMBL" id="CM031840">
    <property type="protein sequence ID" value="KAG6673380.1"/>
    <property type="molecule type" value="Genomic_DNA"/>
</dbReference>
<accession>A0A922A963</accession>
<proteinExistence type="predicted"/>
<dbReference type="Proteomes" id="UP000811246">
    <property type="component" value="Chromosome 16"/>
</dbReference>
<dbReference type="PROSITE" id="PS50104">
    <property type="entry name" value="TIR"/>
    <property type="match status" value="1"/>
</dbReference>
<dbReference type="SMART" id="SM00255">
    <property type="entry name" value="TIR"/>
    <property type="match status" value="1"/>
</dbReference>
<dbReference type="Gene3D" id="3.40.50.10140">
    <property type="entry name" value="Toll/interleukin-1 receptor homology (TIR) domain"/>
    <property type="match status" value="1"/>
</dbReference>
<protein>
    <recommendedName>
        <fullName evidence="2">TIR domain-containing protein</fullName>
    </recommendedName>
</protein>
<reference evidence="3" key="1">
    <citation type="submission" date="2021-01" db="EMBL/GenBank/DDBJ databases">
        <authorList>
            <person name="Lovell J.T."/>
            <person name="Bentley N."/>
            <person name="Bhattarai G."/>
            <person name="Jenkins J.W."/>
            <person name="Sreedasyam A."/>
            <person name="Alarcon Y."/>
            <person name="Bock C."/>
            <person name="Boston L."/>
            <person name="Carlson J."/>
            <person name="Cervantes K."/>
            <person name="Clermont K."/>
            <person name="Krom N."/>
            <person name="Kubenka K."/>
            <person name="Mamidi S."/>
            <person name="Mattison C."/>
            <person name="Monteros M."/>
            <person name="Pisani C."/>
            <person name="Plott C."/>
            <person name="Rajasekar S."/>
            <person name="Rhein H.S."/>
            <person name="Rohla C."/>
            <person name="Song M."/>
            <person name="Hilaire R.S."/>
            <person name="Shu S."/>
            <person name="Wells L."/>
            <person name="Wang X."/>
            <person name="Webber J."/>
            <person name="Heerema R.J."/>
            <person name="Klein P."/>
            <person name="Conner P."/>
            <person name="Grauke L."/>
            <person name="Grimwood J."/>
            <person name="Schmutz J."/>
            <person name="Randall J.J."/>
        </authorList>
    </citation>
    <scope>NUCLEOTIDE SEQUENCE</scope>
    <source>
        <tissue evidence="3">Leaf</tissue>
    </source>
</reference>
<dbReference type="AlphaFoldDB" id="A0A922A963"/>